<organism evidence="1 2">
    <name type="scientific">Rhododendron molle</name>
    <name type="common">Chinese azalea</name>
    <name type="synonym">Azalea mollis</name>
    <dbReference type="NCBI Taxonomy" id="49168"/>
    <lineage>
        <taxon>Eukaryota</taxon>
        <taxon>Viridiplantae</taxon>
        <taxon>Streptophyta</taxon>
        <taxon>Embryophyta</taxon>
        <taxon>Tracheophyta</taxon>
        <taxon>Spermatophyta</taxon>
        <taxon>Magnoliopsida</taxon>
        <taxon>eudicotyledons</taxon>
        <taxon>Gunneridae</taxon>
        <taxon>Pentapetalae</taxon>
        <taxon>asterids</taxon>
        <taxon>Ericales</taxon>
        <taxon>Ericaceae</taxon>
        <taxon>Ericoideae</taxon>
        <taxon>Rhodoreae</taxon>
        <taxon>Rhododendron</taxon>
    </lineage>
</organism>
<sequence length="709" mass="78472">MSSSPPSLLHFSLFVLLLLLLLHQPLSTSLTLPKSTLFRPNLISEPTPSTTDTPITTYFEVTKPIELPHTKPCSYLLLRHDFAYTYSKPPVLANYTPPSDCPSQDFAKIVLEWTATSKGRQFDRIFRVWLGGVELLRSCTAEPRSTGTIWTVQKDITRYYSLLMANQTLAVYLGNLVDSTYTGVYHVDISVHFHPAAVGLSSDEANLGNSADLILPVSRNLLLNDGLWFEIENSTDVESKKFEIPRNAYRALLEVYVSFHENDESWYTNLVNEYFSANNLTGTAGNGAFREVVVRLDGTLVGAVWPFTVIYTGGVNPLLWRPITGIGSFNLPSYDIEITPFLGSIVDGKIHEFAFSVTNALNVWYIDANLHVWLDNTGMETEGQLLSHTSLEPIISLVSNFTGLNGNILISSSRSVSSIGWVKSSLGNITTNVTQTFNFSNFMVMGNHGNLQIVNQIIDFNNSVHALMPTSTHSVESFKRFHLYLYSNSVDQGNDTSNVITNLTLGFSEESVEAAGFGFLVSSLKNLQNAQGIMLVKGNLVVSGIGSTQQAYQYDGSKFCYFRTVSSSNYSILYDKRVPADNTLGCCWIWPNGIAELFETWRSLWVPPDWFSSPGDRCTSLVMWFSGLVAAVGGDSGAAAAVVDRRTGSRLASDPDHVIQIADVFTVDMQELIQSIVSESDNNKVEFAPATRSRALNHVFRELPISFSL</sequence>
<accession>A0ACC0NHG8</accession>
<evidence type="ECO:0000313" key="2">
    <source>
        <dbReference type="Proteomes" id="UP001062846"/>
    </source>
</evidence>
<evidence type="ECO:0000313" key="1">
    <source>
        <dbReference type="EMBL" id="KAI8552451.1"/>
    </source>
</evidence>
<name>A0ACC0NHG8_RHOML</name>
<proteinExistence type="predicted"/>
<dbReference type="EMBL" id="CM046393">
    <property type="protein sequence ID" value="KAI8552451.1"/>
    <property type="molecule type" value="Genomic_DNA"/>
</dbReference>
<reference evidence="1" key="1">
    <citation type="submission" date="2022-02" db="EMBL/GenBank/DDBJ databases">
        <title>Plant Genome Project.</title>
        <authorList>
            <person name="Zhang R.-G."/>
        </authorList>
    </citation>
    <scope>NUCLEOTIDE SEQUENCE</scope>
    <source>
        <strain evidence="1">AT1</strain>
    </source>
</reference>
<gene>
    <name evidence="1" type="ORF">RHMOL_Rhmol06G0267500</name>
</gene>
<comment type="caution">
    <text evidence="1">The sequence shown here is derived from an EMBL/GenBank/DDBJ whole genome shotgun (WGS) entry which is preliminary data.</text>
</comment>
<keyword evidence="2" id="KW-1185">Reference proteome</keyword>
<protein>
    <submittedName>
        <fullName evidence="1">Uncharacterized protein</fullName>
    </submittedName>
</protein>
<dbReference type="Proteomes" id="UP001062846">
    <property type="component" value="Chromosome 6"/>
</dbReference>